<gene>
    <name evidence="2" type="ORF">METZ01_LOCUS285475</name>
</gene>
<dbReference type="InterPro" id="IPR015590">
    <property type="entry name" value="Aldehyde_DH_dom"/>
</dbReference>
<organism evidence="2">
    <name type="scientific">marine metagenome</name>
    <dbReference type="NCBI Taxonomy" id="408172"/>
    <lineage>
        <taxon>unclassified sequences</taxon>
        <taxon>metagenomes</taxon>
        <taxon>ecological metagenomes</taxon>
    </lineage>
</organism>
<dbReference type="Gene3D" id="3.40.605.10">
    <property type="entry name" value="Aldehyde Dehydrogenase, Chain A, domain 1"/>
    <property type="match status" value="1"/>
</dbReference>
<dbReference type="SUPFAM" id="SSF53720">
    <property type="entry name" value="ALDH-like"/>
    <property type="match status" value="1"/>
</dbReference>
<evidence type="ECO:0000313" key="2">
    <source>
        <dbReference type="EMBL" id="SVC32621.1"/>
    </source>
</evidence>
<feature type="non-terminal residue" evidence="2">
    <location>
        <position position="121"/>
    </location>
</feature>
<dbReference type="InterPro" id="IPR016162">
    <property type="entry name" value="Ald_DH_N"/>
</dbReference>
<dbReference type="AlphaFoldDB" id="A0A382LCP0"/>
<accession>A0A382LCP0</accession>
<dbReference type="Pfam" id="PF00171">
    <property type="entry name" value="Aldedh"/>
    <property type="match status" value="1"/>
</dbReference>
<dbReference type="GO" id="GO:0016491">
    <property type="term" value="F:oxidoreductase activity"/>
    <property type="evidence" value="ECO:0007669"/>
    <property type="project" value="InterPro"/>
</dbReference>
<dbReference type="PANTHER" id="PTHR11699">
    <property type="entry name" value="ALDEHYDE DEHYDROGENASE-RELATED"/>
    <property type="match status" value="1"/>
</dbReference>
<dbReference type="InterPro" id="IPR016161">
    <property type="entry name" value="Ald_DH/histidinol_DH"/>
</dbReference>
<proteinExistence type="predicted"/>
<name>A0A382LCP0_9ZZZZ</name>
<reference evidence="2" key="1">
    <citation type="submission" date="2018-05" db="EMBL/GenBank/DDBJ databases">
        <authorList>
            <person name="Lanie J.A."/>
            <person name="Ng W.-L."/>
            <person name="Kazmierczak K.M."/>
            <person name="Andrzejewski T.M."/>
            <person name="Davidsen T.M."/>
            <person name="Wayne K.J."/>
            <person name="Tettelin H."/>
            <person name="Glass J.I."/>
            <person name="Rusch D."/>
            <person name="Podicherti R."/>
            <person name="Tsui H.-C.T."/>
            <person name="Winkler M.E."/>
        </authorList>
    </citation>
    <scope>NUCLEOTIDE SEQUENCE</scope>
</reference>
<evidence type="ECO:0000259" key="1">
    <source>
        <dbReference type="Pfam" id="PF00171"/>
    </source>
</evidence>
<feature type="domain" description="Aldehyde dehydrogenase" evidence="1">
    <location>
        <begin position="7"/>
        <end position="121"/>
    </location>
</feature>
<dbReference type="EMBL" id="UINC01085249">
    <property type="protein sequence ID" value="SVC32621.1"/>
    <property type="molecule type" value="Genomic_DNA"/>
</dbReference>
<sequence length="121" mass="13715">MYINGAWVDAENKKTFEILNPENNEPWAAVPEASAKDVNKAVEAAQKAFEGKWPKLMPRERANYLRAIANQLRENAEMLGKIETIDTGKLFRETKTQANYIAEYYDYFAGLADKVEGTVLP</sequence>
<protein>
    <recommendedName>
        <fullName evidence="1">Aldehyde dehydrogenase domain-containing protein</fullName>
    </recommendedName>
</protein>